<dbReference type="Proteomes" id="UP000000600">
    <property type="component" value="Unassembled WGS sequence"/>
</dbReference>
<sequence>MFDSDQHNQQTSYCQSQGFQQTIKPVHVELSVGNKQIEENAEYPKVPQSRSKEQLLCTKCNQLVETDVLFEMGKCSYIVMFILLAFIITAVFAILPCVWDRCKDAQHRCSKCTKLIGTKQFLCG</sequence>
<name>A0BW47_PARTE</name>
<organism evidence="8 9">
    <name type="scientific">Paramecium tetraurelia</name>
    <dbReference type="NCBI Taxonomy" id="5888"/>
    <lineage>
        <taxon>Eukaryota</taxon>
        <taxon>Sar</taxon>
        <taxon>Alveolata</taxon>
        <taxon>Ciliophora</taxon>
        <taxon>Intramacronucleata</taxon>
        <taxon>Oligohymenophorea</taxon>
        <taxon>Peniculida</taxon>
        <taxon>Parameciidae</taxon>
        <taxon>Paramecium</taxon>
    </lineage>
</organism>
<dbReference type="RefSeq" id="XP_001430162.1">
    <property type="nucleotide sequence ID" value="XM_001430125.1"/>
</dbReference>
<dbReference type="EMBL" id="CT868021">
    <property type="protein sequence ID" value="CAK62764.1"/>
    <property type="molecule type" value="Genomic_DNA"/>
</dbReference>
<comment type="subcellular location">
    <subcellularLocation>
        <location evidence="1">Membrane</location>
        <topology evidence="1">Peripheral membrane protein</topology>
    </subcellularLocation>
</comment>
<dbReference type="InParanoid" id="A0BW47"/>
<proteinExistence type="inferred from homology"/>
<dbReference type="OrthoDB" id="4713066at2759"/>
<accession>A0BW47</accession>
<keyword evidence="6" id="KW-1133">Transmembrane helix</keyword>
<dbReference type="GO" id="GO:0016020">
    <property type="term" value="C:membrane"/>
    <property type="evidence" value="ECO:0007669"/>
    <property type="project" value="UniProtKB-SubCell"/>
</dbReference>
<dbReference type="PANTHER" id="PTHR23292:SF6">
    <property type="entry name" value="FI16602P1-RELATED"/>
    <property type="match status" value="1"/>
</dbReference>
<evidence type="ECO:0000259" key="7">
    <source>
        <dbReference type="PROSITE" id="PS51837"/>
    </source>
</evidence>
<dbReference type="AlphaFoldDB" id="A0BW47"/>
<dbReference type="GO" id="GO:0008270">
    <property type="term" value="F:zinc ion binding"/>
    <property type="evidence" value="ECO:0000318"/>
    <property type="project" value="GO_Central"/>
</dbReference>
<evidence type="ECO:0000313" key="9">
    <source>
        <dbReference type="Proteomes" id="UP000000600"/>
    </source>
</evidence>
<evidence type="ECO:0000256" key="4">
    <source>
        <dbReference type="ARBA" id="ARBA00022833"/>
    </source>
</evidence>
<keyword evidence="4" id="KW-0862">Zinc</keyword>
<dbReference type="PROSITE" id="PS51837">
    <property type="entry name" value="LITAF"/>
    <property type="match status" value="1"/>
</dbReference>
<evidence type="ECO:0000313" key="8">
    <source>
        <dbReference type="EMBL" id="CAK62764.1"/>
    </source>
</evidence>
<gene>
    <name evidence="8" type="ORF">GSPATT00032616001</name>
</gene>
<dbReference type="GeneID" id="5015946"/>
<evidence type="ECO:0000256" key="1">
    <source>
        <dbReference type="ARBA" id="ARBA00004170"/>
    </source>
</evidence>
<dbReference type="HOGENOM" id="CLU_159644_0_0_1"/>
<dbReference type="SMART" id="SM00714">
    <property type="entry name" value="LITAF"/>
    <property type="match status" value="1"/>
</dbReference>
<dbReference type="InterPro" id="IPR037519">
    <property type="entry name" value="LITAF_fam"/>
</dbReference>
<evidence type="ECO:0000256" key="2">
    <source>
        <dbReference type="ARBA" id="ARBA00005975"/>
    </source>
</evidence>
<keyword evidence="6" id="KW-0812">Transmembrane</keyword>
<evidence type="ECO:0000256" key="6">
    <source>
        <dbReference type="SAM" id="Phobius"/>
    </source>
</evidence>
<keyword evidence="5 6" id="KW-0472">Membrane</keyword>
<dbReference type="KEGG" id="ptm:GSPATT00032616001"/>
<dbReference type="OMA" id="LFEMGKC"/>
<comment type="similarity">
    <text evidence="2">Belongs to the CDIP1/LITAF family.</text>
</comment>
<dbReference type="PANTHER" id="PTHR23292">
    <property type="entry name" value="LIPOPOLYSACCHARIDE-INDUCED TUMOR NECROSIS FACTOR-ALPHA FACTOR"/>
    <property type="match status" value="1"/>
</dbReference>
<reference evidence="8 9" key="1">
    <citation type="journal article" date="2006" name="Nature">
        <title>Global trends of whole-genome duplications revealed by the ciliate Paramecium tetraurelia.</title>
        <authorList>
            <consortium name="Genoscope"/>
            <person name="Aury J.-M."/>
            <person name="Jaillon O."/>
            <person name="Duret L."/>
            <person name="Noel B."/>
            <person name="Jubin C."/>
            <person name="Porcel B.M."/>
            <person name="Segurens B."/>
            <person name="Daubin V."/>
            <person name="Anthouard V."/>
            <person name="Aiach N."/>
            <person name="Arnaiz O."/>
            <person name="Billaut A."/>
            <person name="Beisson J."/>
            <person name="Blanc I."/>
            <person name="Bouhouche K."/>
            <person name="Camara F."/>
            <person name="Duharcourt S."/>
            <person name="Guigo R."/>
            <person name="Gogendeau D."/>
            <person name="Katinka M."/>
            <person name="Keller A.-M."/>
            <person name="Kissmehl R."/>
            <person name="Klotz C."/>
            <person name="Koll F."/>
            <person name="Le Moue A."/>
            <person name="Lepere C."/>
            <person name="Malinsky S."/>
            <person name="Nowacki M."/>
            <person name="Nowak J.K."/>
            <person name="Plattner H."/>
            <person name="Poulain J."/>
            <person name="Ruiz F."/>
            <person name="Serrano V."/>
            <person name="Zagulski M."/>
            <person name="Dessen P."/>
            <person name="Betermier M."/>
            <person name="Weissenbach J."/>
            <person name="Scarpelli C."/>
            <person name="Schachter V."/>
            <person name="Sperling L."/>
            <person name="Meyer E."/>
            <person name="Cohen J."/>
            <person name="Wincker P."/>
        </authorList>
    </citation>
    <scope>NUCLEOTIDE SEQUENCE [LARGE SCALE GENOMIC DNA]</scope>
    <source>
        <strain evidence="8 9">Stock d4-2</strain>
    </source>
</reference>
<dbReference type="Pfam" id="PF10601">
    <property type="entry name" value="zf-LITAF-like"/>
    <property type="match status" value="1"/>
</dbReference>
<keyword evidence="3" id="KW-0479">Metal-binding</keyword>
<protein>
    <recommendedName>
        <fullName evidence="7">LITAF domain-containing protein</fullName>
    </recommendedName>
</protein>
<feature type="domain" description="LITAF" evidence="7">
    <location>
        <begin position="37"/>
        <end position="121"/>
    </location>
</feature>
<evidence type="ECO:0000256" key="5">
    <source>
        <dbReference type="ARBA" id="ARBA00023136"/>
    </source>
</evidence>
<dbReference type="InterPro" id="IPR006629">
    <property type="entry name" value="LITAF"/>
</dbReference>
<keyword evidence="9" id="KW-1185">Reference proteome</keyword>
<feature type="transmembrane region" description="Helical" evidence="6">
    <location>
        <begin position="77"/>
        <end position="99"/>
    </location>
</feature>
<evidence type="ECO:0000256" key="3">
    <source>
        <dbReference type="ARBA" id="ARBA00022723"/>
    </source>
</evidence>